<dbReference type="PANTHER" id="PTHR47074:SF11">
    <property type="entry name" value="REVERSE TRANSCRIPTASE-LIKE PROTEIN"/>
    <property type="match status" value="1"/>
</dbReference>
<dbReference type="GO" id="GO:0003676">
    <property type="term" value="F:nucleic acid binding"/>
    <property type="evidence" value="ECO:0007669"/>
    <property type="project" value="InterPro"/>
</dbReference>
<sequence length="171" mass="17961">MKAARIVAVGGWIGARRLGLAGGGGGESWRREAGTRSVGCGGRSSMRGECQRIRPMVVWVGEEARGSWGGDLGGGGMKGRTQVEKKIANAAKAYGKRVNSTSAKWCKPEPRQVKLNVDASFHVDSASGATGAVLRDFHGDFIAASTTYLPHVTSPMMAEAIAMREGLSLAK</sequence>
<dbReference type="GO" id="GO:0004523">
    <property type="term" value="F:RNA-DNA hybrid ribonuclease activity"/>
    <property type="evidence" value="ECO:0007669"/>
    <property type="project" value="InterPro"/>
</dbReference>
<gene>
    <name evidence="2" type="ORF">QYE76_014676</name>
</gene>
<dbReference type="Pfam" id="PF13456">
    <property type="entry name" value="RVT_3"/>
    <property type="match status" value="1"/>
</dbReference>
<accession>A0AAD8U6L0</accession>
<dbReference type="InterPro" id="IPR052929">
    <property type="entry name" value="RNase_H-like_EbsB-rel"/>
</dbReference>
<reference evidence="2" key="1">
    <citation type="submission" date="2023-07" db="EMBL/GenBank/DDBJ databases">
        <title>A chromosome-level genome assembly of Lolium multiflorum.</title>
        <authorList>
            <person name="Chen Y."/>
            <person name="Copetti D."/>
            <person name="Kolliker R."/>
            <person name="Studer B."/>
        </authorList>
    </citation>
    <scope>NUCLEOTIDE SEQUENCE</scope>
    <source>
        <strain evidence="2">02402/16</strain>
        <tissue evidence="2">Leaf</tissue>
    </source>
</reference>
<dbReference type="EMBL" id="JAUUTY010000001">
    <property type="protein sequence ID" value="KAK1697979.1"/>
    <property type="molecule type" value="Genomic_DNA"/>
</dbReference>
<dbReference type="AlphaFoldDB" id="A0AAD8U6L0"/>
<organism evidence="2 3">
    <name type="scientific">Lolium multiflorum</name>
    <name type="common">Italian ryegrass</name>
    <name type="synonym">Lolium perenne subsp. multiflorum</name>
    <dbReference type="NCBI Taxonomy" id="4521"/>
    <lineage>
        <taxon>Eukaryota</taxon>
        <taxon>Viridiplantae</taxon>
        <taxon>Streptophyta</taxon>
        <taxon>Embryophyta</taxon>
        <taxon>Tracheophyta</taxon>
        <taxon>Spermatophyta</taxon>
        <taxon>Magnoliopsida</taxon>
        <taxon>Liliopsida</taxon>
        <taxon>Poales</taxon>
        <taxon>Poaceae</taxon>
        <taxon>BOP clade</taxon>
        <taxon>Pooideae</taxon>
        <taxon>Poodae</taxon>
        <taxon>Poeae</taxon>
        <taxon>Poeae Chloroplast Group 2 (Poeae type)</taxon>
        <taxon>Loliodinae</taxon>
        <taxon>Loliinae</taxon>
        <taxon>Lolium</taxon>
    </lineage>
</organism>
<dbReference type="CDD" id="cd06222">
    <property type="entry name" value="RNase_H_like"/>
    <property type="match status" value="1"/>
</dbReference>
<dbReference type="InterPro" id="IPR002156">
    <property type="entry name" value="RNaseH_domain"/>
</dbReference>
<evidence type="ECO:0000313" key="3">
    <source>
        <dbReference type="Proteomes" id="UP001231189"/>
    </source>
</evidence>
<dbReference type="PANTHER" id="PTHR47074">
    <property type="entry name" value="BNAC02G40300D PROTEIN"/>
    <property type="match status" value="1"/>
</dbReference>
<keyword evidence="3" id="KW-1185">Reference proteome</keyword>
<name>A0AAD8U6L0_LOLMU</name>
<comment type="caution">
    <text evidence="2">The sequence shown here is derived from an EMBL/GenBank/DDBJ whole genome shotgun (WGS) entry which is preliminary data.</text>
</comment>
<evidence type="ECO:0000313" key="2">
    <source>
        <dbReference type="EMBL" id="KAK1697979.1"/>
    </source>
</evidence>
<evidence type="ECO:0000259" key="1">
    <source>
        <dbReference type="Pfam" id="PF13456"/>
    </source>
</evidence>
<proteinExistence type="predicted"/>
<dbReference type="InterPro" id="IPR044730">
    <property type="entry name" value="RNase_H-like_dom_plant"/>
</dbReference>
<protein>
    <recommendedName>
        <fullName evidence="1">RNase H type-1 domain-containing protein</fullName>
    </recommendedName>
</protein>
<dbReference type="Proteomes" id="UP001231189">
    <property type="component" value="Unassembled WGS sequence"/>
</dbReference>
<feature type="domain" description="RNase H type-1" evidence="1">
    <location>
        <begin position="116"/>
        <end position="170"/>
    </location>
</feature>